<proteinExistence type="predicted"/>
<keyword evidence="12" id="KW-0436">Ligase</keyword>
<feature type="compositionally biased region" description="Basic and acidic residues" evidence="9">
    <location>
        <begin position="556"/>
        <end position="573"/>
    </location>
</feature>
<keyword evidence="3" id="KW-0479">Metal-binding</keyword>
<feature type="region of interest" description="Disordered" evidence="9">
    <location>
        <begin position="369"/>
        <end position="389"/>
    </location>
</feature>
<feature type="compositionally biased region" description="Low complexity" evidence="9">
    <location>
        <begin position="855"/>
        <end position="868"/>
    </location>
</feature>
<evidence type="ECO:0000256" key="2">
    <source>
        <dbReference type="ARBA" id="ARBA00022692"/>
    </source>
</evidence>
<feature type="transmembrane region" description="Helical" evidence="10">
    <location>
        <begin position="1265"/>
        <end position="1290"/>
    </location>
</feature>
<evidence type="ECO:0000256" key="8">
    <source>
        <dbReference type="PROSITE-ProRule" id="PRU00322"/>
    </source>
</evidence>
<comment type="subcellular location">
    <subcellularLocation>
        <location evidence="1">Membrane</location>
        <topology evidence="1">Multi-pass membrane protein</topology>
    </subcellularLocation>
</comment>
<feature type="region of interest" description="Disordered" evidence="9">
    <location>
        <begin position="554"/>
        <end position="573"/>
    </location>
</feature>
<dbReference type="PANTHER" id="PTHR11040:SF210">
    <property type="entry name" value="ZINC-REGULATED TRANSPORTER 3"/>
    <property type="match status" value="1"/>
</dbReference>
<feature type="transmembrane region" description="Helical" evidence="10">
    <location>
        <begin position="1302"/>
        <end position="1326"/>
    </location>
</feature>
<feature type="region of interest" description="Disordered" evidence="9">
    <location>
        <begin position="1105"/>
        <end position="1139"/>
    </location>
</feature>
<dbReference type="GO" id="GO:0016020">
    <property type="term" value="C:membrane"/>
    <property type="evidence" value="ECO:0007669"/>
    <property type="project" value="UniProtKB-SubCell"/>
</dbReference>
<feature type="compositionally biased region" description="Acidic residues" evidence="9">
    <location>
        <begin position="204"/>
        <end position="228"/>
    </location>
</feature>
<feature type="region of interest" description="Disordered" evidence="9">
    <location>
        <begin position="855"/>
        <end position="879"/>
    </location>
</feature>
<evidence type="ECO:0000256" key="3">
    <source>
        <dbReference type="ARBA" id="ARBA00022723"/>
    </source>
</evidence>
<feature type="compositionally biased region" description="Acidic residues" evidence="9">
    <location>
        <begin position="293"/>
        <end position="306"/>
    </location>
</feature>
<feature type="region of interest" description="Disordered" evidence="9">
    <location>
        <begin position="586"/>
        <end position="627"/>
    </location>
</feature>
<dbReference type="PANTHER" id="PTHR11040">
    <property type="entry name" value="ZINC/IRON TRANSPORTER"/>
    <property type="match status" value="1"/>
</dbReference>
<evidence type="ECO:0000256" key="9">
    <source>
        <dbReference type="SAM" id="MobiDB-lite"/>
    </source>
</evidence>
<gene>
    <name evidence="12" type="primary">RANBP2</name>
    <name evidence="12" type="ORF">LPJ64_005315</name>
</gene>
<evidence type="ECO:0000256" key="5">
    <source>
        <dbReference type="ARBA" id="ARBA00022833"/>
    </source>
</evidence>
<dbReference type="EMBL" id="JANBOH010000326">
    <property type="protein sequence ID" value="KAJ1642873.1"/>
    <property type="molecule type" value="Genomic_DNA"/>
</dbReference>
<feature type="region of interest" description="Disordered" evidence="9">
    <location>
        <begin position="283"/>
        <end position="338"/>
    </location>
</feature>
<keyword evidence="7 10" id="KW-0472">Membrane</keyword>
<dbReference type="PROSITE" id="PS50199">
    <property type="entry name" value="ZF_RANBP2_2"/>
    <property type="match status" value="3"/>
</dbReference>
<evidence type="ECO:0000256" key="7">
    <source>
        <dbReference type="ARBA" id="ARBA00023136"/>
    </source>
</evidence>
<keyword evidence="5" id="KW-0862">Zinc</keyword>
<evidence type="ECO:0000256" key="10">
    <source>
        <dbReference type="SAM" id="Phobius"/>
    </source>
</evidence>
<accession>A0A9W7XHE3</accession>
<dbReference type="InterPro" id="IPR003689">
    <property type="entry name" value="ZIP"/>
</dbReference>
<sequence>SLAQADIASVADASLSVQKPRYETIFQTARRLAEERALGVPIPTTLEPNPYIVSSMASKQKERGAKGKELDLGFVPKIANSVSAHEAIIKAASAGSENENSDDDIDFEPNTSEDDDEEEILQESMEPIDEQEEVTTSPGDVDSSAAFSETNEGSVAQQDTEEDQSIEVSVIEESESESEPGSEVDVAVDSERASVSDAHQEPSVDVEDEEEDVEDEYEYDGNDSDQVTEEIASMGSDSESVQVEDDHKREHVHKAAAHRIEDTLSFSPSRSWWPFSASALFGEKKENLPNNPEEQEGQEEEDLDADSENHSVDLNRGVAESPLSSKSVATVGVQTPPSLAQTRPFVPLSFIDISASGKRFSKICSSPHSLGIESKRSSKQSDALQKPRKRPMLYYGAGYGSRSVPYTINLSHSAPSGPMFAKQSEKTLLPSTESQKKGGSSSITARKILDIIGEVPPPTRSQSNADLQDVINPYELSSPYSVRMRPKTVQQRRVLVPLSARLAQASAPQASPAKQRAEAAAASTKSLMQSIQSAAPPEIKAAIGSAQKPVIPKALPKADEVSPKKAESNKRETKAIKIQSLFANAPDASTASSKPAPVFSSSAPISKSSLSKQTVDGEPNPVKAQPSSIVEPVVTPARTARAIALALSETQLPSFAFELPTTKPGLSVSFPGSVKQAVISLNVSQLPAFAFSIETSNTVPFLPNTSGGLKTQSLAPGEWKCDHCDLRNSGTVKECRVCEAPKPAWKPLLKADDGGSKTATSSWADSGFKMPALKDGEWKCSVCDITNPKSSDQCRACESPKPVHKLSANTAAPVTSSWADSGFKMPALKDGEWKCSVCDITNPKSAGQCRACESPKPASASANVSSSPKTDAETKTSQHFSDSTKLKVNSLAADQLPTFAFELDVAKKPTVAAPAPNLWANSGFKMPALKDGEWKCSICDITNPKSAGQCRASWLFAMTSGIASALGGAALYIDPLLHAFGISQSWNVLDSHTVLSALLAGASGIMAYTSISVLTHESIEYLSQLNKWPAISKYPGATVAALFVLGAHLNLLLIRLVSRLTPSDSPIQHTCASHPPSPSADSSIENGDIVETHVFTMSSTTPDYIGNDRDSSDCHKAHTPEIENENERQPLLSQSTGTIRPPYTRSSQCALSASTNTNIGMVMVMVKVMLKNNQSLVSSNAITMAPGITSSQISSRHQRQLIHVGLQTAVAIALHKVPEGLIIFLSRQASPKLGVSVAASLFFHNLPEGLMLALPLFLATRQRHLAFMVASLMGAVPPALGAALGMLVIGRDERRGGQDTRLSGIFGLTFGITAGMMCMVALNGMLPTARIYDRSGNIVAWCFALGVASMLFANSTLK</sequence>
<feature type="domain" description="RanBP2-type" evidence="11">
    <location>
        <begin position="715"/>
        <end position="744"/>
    </location>
</feature>
<reference evidence="12" key="1">
    <citation type="submission" date="2022-07" db="EMBL/GenBank/DDBJ databases">
        <title>Phylogenomic reconstructions and comparative analyses of Kickxellomycotina fungi.</title>
        <authorList>
            <person name="Reynolds N.K."/>
            <person name="Stajich J.E."/>
            <person name="Barry K."/>
            <person name="Grigoriev I.V."/>
            <person name="Crous P."/>
            <person name="Smith M.E."/>
        </authorList>
    </citation>
    <scope>NUCLEOTIDE SEQUENCE</scope>
    <source>
        <strain evidence="12">NBRC 105413</strain>
    </source>
</reference>
<dbReference type="Pfam" id="PF00641">
    <property type="entry name" value="Zn_ribbon_RanBP"/>
    <property type="match status" value="3"/>
</dbReference>
<evidence type="ECO:0000256" key="4">
    <source>
        <dbReference type="ARBA" id="ARBA00022771"/>
    </source>
</evidence>
<dbReference type="InterPro" id="IPR001876">
    <property type="entry name" value="Znf_RanBP2"/>
</dbReference>
<dbReference type="Gene3D" id="4.10.1060.10">
    <property type="entry name" value="Zinc finger, RanBP2-type"/>
    <property type="match status" value="3"/>
</dbReference>
<comment type="caution">
    <text evidence="12">The sequence shown here is derived from an EMBL/GenBank/DDBJ whole genome shotgun (WGS) entry which is preliminary data.</text>
</comment>
<feature type="compositionally biased region" description="Basic and acidic residues" evidence="9">
    <location>
        <begin position="1106"/>
        <end position="1128"/>
    </location>
</feature>
<feature type="non-terminal residue" evidence="12">
    <location>
        <position position="1358"/>
    </location>
</feature>
<feature type="transmembrane region" description="Helical" evidence="10">
    <location>
        <begin position="952"/>
        <end position="973"/>
    </location>
</feature>
<feature type="compositionally biased region" description="Acidic residues" evidence="9">
    <location>
        <begin position="159"/>
        <end position="188"/>
    </location>
</feature>
<organism evidence="12 13">
    <name type="scientific">Coemansia asiatica</name>
    <dbReference type="NCBI Taxonomy" id="1052880"/>
    <lineage>
        <taxon>Eukaryota</taxon>
        <taxon>Fungi</taxon>
        <taxon>Fungi incertae sedis</taxon>
        <taxon>Zoopagomycota</taxon>
        <taxon>Kickxellomycotina</taxon>
        <taxon>Kickxellomycetes</taxon>
        <taxon>Kickxellales</taxon>
        <taxon>Kickxellaceae</taxon>
        <taxon>Coemansia</taxon>
    </lineage>
</organism>
<feature type="compositionally biased region" description="Polar residues" evidence="9">
    <location>
        <begin position="322"/>
        <end position="338"/>
    </location>
</feature>
<evidence type="ECO:0000256" key="6">
    <source>
        <dbReference type="ARBA" id="ARBA00022989"/>
    </source>
</evidence>
<feature type="transmembrane region" description="Helical" evidence="10">
    <location>
        <begin position="1034"/>
        <end position="1054"/>
    </location>
</feature>
<dbReference type="InterPro" id="IPR036443">
    <property type="entry name" value="Znf_RanBP2_sf"/>
</dbReference>
<keyword evidence="4 8" id="KW-0863">Zinc-finger</keyword>
<dbReference type="PROSITE" id="PS01358">
    <property type="entry name" value="ZF_RANBP2_1"/>
    <property type="match status" value="3"/>
</dbReference>
<dbReference type="GO" id="GO:0008270">
    <property type="term" value="F:zinc ion binding"/>
    <property type="evidence" value="ECO:0007669"/>
    <property type="project" value="UniProtKB-KW"/>
</dbReference>
<feature type="compositionally biased region" description="Acidic residues" evidence="9">
    <location>
        <begin position="99"/>
        <end position="133"/>
    </location>
</feature>
<evidence type="ECO:0000313" key="13">
    <source>
        <dbReference type="Proteomes" id="UP001145021"/>
    </source>
</evidence>
<dbReference type="Pfam" id="PF02535">
    <property type="entry name" value="Zip"/>
    <property type="match status" value="1"/>
</dbReference>
<feature type="transmembrane region" description="Helical" evidence="10">
    <location>
        <begin position="994"/>
        <end position="1014"/>
    </location>
</feature>
<feature type="region of interest" description="Disordered" evidence="9">
    <location>
        <begin position="90"/>
        <end position="254"/>
    </location>
</feature>
<dbReference type="SMART" id="SM00547">
    <property type="entry name" value="ZnF_RBZ"/>
    <property type="match status" value="4"/>
</dbReference>
<dbReference type="SUPFAM" id="SSF90209">
    <property type="entry name" value="Ran binding protein zinc finger-like"/>
    <property type="match status" value="2"/>
</dbReference>
<keyword evidence="2 10" id="KW-0812">Transmembrane</keyword>
<feature type="domain" description="RanBP2-type" evidence="11">
    <location>
        <begin position="774"/>
        <end position="803"/>
    </location>
</feature>
<keyword evidence="13" id="KW-1185">Reference proteome</keyword>
<feature type="compositionally biased region" description="Polar residues" evidence="9">
    <location>
        <begin position="429"/>
        <end position="442"/>
    </location>
</feature>
<evidence type="ECO:0000259" key="11">
    <source>
        <dbReference type="PROSITE" id="PS50199"/>
    </source>
</evidence>
<feature type="region of interest" description="Disordered" evidence="9">
    <location>
        <begin position="417"/>
        <end position="442"/>
    </location>
</feature>
<feature type="transmembrane region" description="Helical" evidence="10">
    <location>
        <begin position="1338"/>
        <end position="1357"/>
    </location>
</feature>
<feature type="domain" description="RanBP2-type" evidence="11">
    <location>
        <begin position="829"/>
        <end position="858"/>
    </location>
</feature>
<name>A0A9W7XHE3_9FUNG</name>
<evidence type="ECO:0000313" key="12">
    <source>
        <dbReference type="EMBL" id="KAJ1642873.1"/>
    </source>
</evidence>
<dbReference type="Proteomes" id="UP001145021">
    <property type="component" value="Unassembled WGS sequence"/>
</dbReference>
<feature type="compositionally biased region" description="Basic and acidic residues" evidence="9">
    <location>
        <begin position="189"/>
        <end position="202"/>
    </location>
</feature>
<dbReference type="GO" id="GO:0016874">
    <property type="term" value="F:ligase activity"/>
    <property type="evidence" value="ECO:0007669"/>
    <property type="project" value="UniProtKB-KW"/>
</dbReference>
<evidence type="ECO:0000256" key="1">
    <source>
        <dbReference type="ARBA" id="ARBA00004141"/>
    </source>
</evidence>
<feature type="compositionally biased region" description="Low complexity" evidence="9">
    <location>
        <begin position="600"/>
        <end position="611"/>
    </location>
</feature>
<feature type="compositionally biased region" description="Polar residues" evidence="9">
    <location>
        <begin position="145"/>
        <end position="158"/>
    </location>
</feature>
<keyword evidence="6 10" id="KW-1133">Transmembrane helix</keyword>
<dbReference type="GO" id="GO:0005385">
    <property type="term" value="F:zinc ion transmembrane transporter activity"/>
    <property type="evidence" value="ECO:0007669"/>
    <property type="project" value="TreeGrafter"/>
</dbReference>
<protein>
    <submittedName>
        <fullName evidence="12">E3 SUMO-protein ligase RanBP2</fullName>
    </submittedName>
</protein>